<evidence type="ECO:0008006" key="5">
    <source>
        <dbReference type="Google" id="ProtNLM"/>
    </source>
</evidence>
<reference evidence="3 4" key="1">
    <citation type="submission" date="2013-01" db="EMBL/GenBank/DDBJ databases">
        <title>Whole genome shotgun sequence of Gordonia soli NBRC 108243.</title>
        <authorList>
            <person name="Isaki-Nakamura S."/>
            <person name="Hosoyama A."/>
            <person name="Tsuchikane K."/>
            <person name="Ando Y."/>
            <person name="Baba S."/>
            <person name="Ohji S."/>
            <person name="Hamada M."/>
            <person name="Tamura T."/>
            <person name="Yamazoe A."/>
            <person name="Yamazaki S."/>
            <person name="Fujita N."/>
        </authorList>
    </citation>
    <scope>NUCLEOTIDE SEQUENCE [LARGE SCALE GENOMIC DNA]</scope>
    <source>
        <strain evidence="3 4">NBRC 108243</strain>
    </source>
</reference>
<dbReference type="OrthoDB" id="4377053at2"/>
<keyword evidence="2" id="KW-1133">Transmembrane helix</keyword>
<dbReference type="RefSeq" id="WP_007623579.1">
    <property type="nucleotide sequence ID" value="NZ_BANX01000030.1"/>
</dbReference>
<gene>
    <name evidence="3" type="ORF">GS4_30_00610</name>
</gene>
<evidence type="ECO:0000313" key="4">
    <source>
        <dbReference type="Proteomes" id="UP000011666"/>
    </source>
</evidence>
<protein>
    <recommendedName>
        <fullName evidence="5">DUF2567 domain-containing protein</fullName>
    </recommendedName>
</protein>
<evidence type="ECO:0000256" key="1">
    <source>
        <dbReference type="SAM" id="MobiDB-lite"/>
    </source>
</evidence>
<evidence type="ECO:0000256" key="2">
    <source>
        <dbReference type="SAM" id="Phobius"/>
    </source>
</evidence>
<feature type="transmembrane region" description="Helical" evidence="2">
    <location>
        <begin position="50"/>
        <end position="71"/>
    </location>
</feature>
<feature type="compositionally biased region" description="Basic and acidic residues" evidence="1">
    <location>
        <begin position="1"/>
        <end position="10"/>
    </location>
</feature>
<dbReference type="STRING" id="1223545.GS4_30_00610"/>
<sequence length="236" mass="24078">MSSGGDEQRDPTTTGPSAEPHPGFADAGFAGAGTPAGPSIATDTHRGRSLAAIVGVTLLASVVLGLVWAWVTPTMSGRVVSADAAIIPGDQAGEEFGGVAVFLILQFAFGVLVTLLAWFVARNRRGPLGFGVLAVASILGSGLAAWIGTLVADWRFDDPRTLPVGARFSVTPDLWLEGAIRDGAAQPWVILVGAPIAVALTYLLLALLSRDADLGVGDLRRTPPPSPPGAPVVATG</sequence>
<dbReference type="AlphaFoldDB" id="M0QNK7"/>
<comment type="caution">
    <text evidence="3">The sequence shown here is derived from an EMBL/GenBank/DDBJ whole genome shotgun (WGS) entry which is preliminary data.</text>
</comment>
<dbReference type="InterPro" id="IPR021213">
    <property type="entry name" value="DUF2567"/>
</dbReference>
<feature type="transmembrane region" description="Helical" evidence="2">
    <location>
        <begin position="99"/>
        <end position="121"/>
    </location>
</feature>
<evidence type="ECO:0000313" key="3">
    <source>
        <dbReference type="EMBL" id="GAC69989.1"/>
    </source>
</evidence>
<accession>M0QNK7</accession>
<keyword evidence="2" id="KW-0812">Transmembrane</keyword>
<dbReference type="Pfam" id="PF10821">
    <property type="entry name" value="DUF2567"/>
    <property type="match status" value="1"/>
</dbReference>
<organism evidence="3 4">
    <name type="scientific">Gordonia soli NBRC 108243</name>
    <dbReference type="NCBI Taxonomy" id="1223545"/>
    <lineage>
        <taxon>Bacteria</taxon>
        <taxon>Bacillati</taxon>
        <taxon>Actinomycetota</taxon>
        <taxon>Actinomycetes</taxon>
        <taxon>Mycobacteriales</taxon>
        <taxon>Gordoniaceae</taxon>
        <taxon>Gordonia</taxon>
    </lineage>
</organism>
<keyword evidence="2" id="KW-0472">Membrane</keyword>
<dbReference type="eggNOG" id="ENOG5031WWS">
    <property type="taxonomic scope" value="Bacteria"/>
</dbReference>
<dbReference type="EMBL" id="BANX01000030">
    <property type="protein sequence ID" value="GAC69989.1"/>
    <property type="molecule type" value="Genomic_DNA"/>
</dbReference>
<dbReference type="Proteomes" id="UP000011666">
    <property type="component" value="Unassembled WGS sequence"/>
</dbReference>
<feature type="transmembrane region" description="Helical" evidence="2">
    <location>
        <begin position="128"/>
        <end position="152"/>
    </location>
</feature>
<feature type="transmembrane region" description="Helical" evidence="2">
    <location>
        <begin position="188"/>
        <end position="208"/>
    </location>
</feature>
<name>M0QNK7_9ACTN</name>
<proteinExistence type="predicted"/>
<keyword evidence="4" id="KW-1185">Reference proteome</keyword>
<feature type="region of interest" description="Disordered" evidence="1">
    <location>
        <begin position="1"/>
        <end position="28"/>
    </location>
</feature>